<accession>A0A8T1WJF3</accession>
<evidence type="ECO:0000313" key="2">
    <source>
        <dbReference type="EMBL" id="KAG7393365.1"/>
    </source>
</evidence>
<keyword evidence="3" id="KW-1185">Reference proteome</keyword>
<dbReference type="Proteomes" id="UP000694044">
    <property type="component" value="Unassembled WGS sequence"/>
</dbReference>
<feature type="compositionally biased region" description="Basic and acidic residues" evidence="1">
    <location>
        <begin position="560"/>
        <end position="577"/>
    </location>
</feature>
<comment type="caution">
    <text evidence="2">The sequence shown here is derived from an EMBL/GenBank/DDBJ whole genome shotgun (WGS) entry which is preliminary data.</text>
</comment>
<proteinExistence type="predicted"/>
<reference evidence="2" key="1">
    <citation type="submission" date="2021-02" db="EMBL/GenBank/DDBJ databases">
        <authorList>
            <person name="Palmer J.M."/>
        </authorList>
    </citation>
    <scope>NUCLEOTIDE SEQUENCE</scope>
    <source>
        <strain evidence="2">SCRP734</strain>
    </source>
</reference>
<feature type="region of interest" description="Disordered" evidence="1">
    <location>
        <begin position="551"/>
        <end position="589"/>
    </location>
</feature>
<protein>
    <recommendedName>
        <fullName evidence="4">WW domain-containing protein</fullName>
    </recommendedName>
</protein>
<organism evidence="2 3">
    <name type="scientific">Phytophthora pseudosyringae</name>
    <dbReference type="NCBI Taxonomy" id="221518"/>
    <lineage>
        <taxon>Eukaryota</taxon>
        <taxon>Sar</taxon>
        <taxon>Stramenopiles</taxon>
        <taxon>Oomycota</taxon>
        <taxon>Peronosporomycetes</taxon>
        <taxon>Peronosporales</taxon>
        <taxon>Peronosporaceae</taxon>
        <taxon>Phytophthora</taxon>
    </lineage>
</organism>
<dbReference type="EMBL" id="JAGDFM010000004">
    <property type="protein sequence ID" value="KAG7393365.1"/>
    <property type="molecule type" value="Genomic_DNA"/>
</dbReference>
<name>A0A8T1WJF3_9STRA</name>
<evidence type="ECO:0008006" key="4">
    <source>
        <dbReference type="Google" id="ProtNLM"/>
    </source>
</evidence>
<gene>
    <name evidence="2" type="ORF">PHYPSEUDO_009569</name>
</gene>
<sequence>MGTGVPLTAIDVAAAPSSRAETILSTFDLAGLRRDFERLSVDDLTALASFPVEPHDLIGRVVAVTHCLLLSLAPGHTTLELLAPPWPLLRLQLLENTTKVWRKLRKRAWQLETGARTLSPVQIRFGCKELVPFILPPKDQNVRYHGAWQLERLAQVSTIAASLGAWVVFCLCCSVLSTSLHVHVAPNPEFPEDGVAAQPLSSIKIPPRRHTPRKRAAKNSLKLEPVVARTRCLRSSRRIGIKTGGRFLLCHIRFPVHSSSRVDVDSVHTLGEWSVYCLEANRIGRQLQGPYSMHVSWWKPPQAIELVPSRVAHPLALSYLPLLAQLSLLLQLGIHERIFERPVHVIPHARAPRAVPSVFTLKFDVVVADSHAQLALRGIGNVWITMETTVADLRSQVTPFIASRLVNFGDKQLHFQFMYRGSFLAVSQETQLAAVALLPFATFVVTSNYPVKEFRKENRASQLWRHHCQVAQALVNAGLPDRAPYAQSLLIPGLSATIPTLPQVYAMRQTLTDSAAGTSSTSGIIEVFTHWQAFVHFQELQDSSILFQLPQRSPKKQTRSPHESPKHKDQEEIRDENVPYGPQPQPLPRKKFNSKKEWLLPLYAVVDVVSPTAAVLKTPFRQDVEHAFGSPCRLVLAEEANIIHFARVNCVTTERDSVGVLLAVFDITFVRDESCSAEALVPLKSAYVWLIVPRNPHRNRQVPALPTQWMLDLHRFVQHSTYEFQSPTCPQANHFRVCVSWAFAERAIEAAFWSKDVDWASSVSSTDVYSTVLRQIFDALCRSHPPAVGMDSVKFSKLLYEASIQPKLLGIGDAAFLFASNLTPGFTYEMDFDGFVRALEWLAQQFYGATGSKGKPSPCKTAPGIQHAMLQWQLTRPAECGARDHLLASLRRFCFETLVYLPSLTLTWHEIMDSWRLASKQQLLQEYALTYCAATRLRASWIGFVTWRVFFQRRQRMKQERLAATKLQSLARRRRLYLEYQRVRRLVIRTQLRIHARSELRRLRAERAAFIERTRLRLVKWMRYHLWRLRQWKRLNAEKVARRGRIRDKRLRRLGVAVFPLDTWRLRFSLYKVEDPVALEIVGAGIETVSKNVEQQGACHEAYELEVVDSTRSWGSVFCVSQQQLDQFITEEMERHALQLQLGLAAVTLPTEEQVPNSEATRMVLNKVPGGGTLMKTAIVRDSVAYPVLKPNAMLLALARRLFIQKRVQRGPMRLCCYADPADTSLGKLVFTGAIRTEVAQGNGHGELIVEVHVVRVLEWAGTFKFLMYTPATSARRRYDLDAPFVLSVLQFSRFQSMRLTIPEGEEDAALAADREELSKASVLKVPAGEALQFIHHRIRRVLNGPHKLLALQCILSYVLRYGVRTPTYSMMPHVVAERGRQREEHEMKQRSAMLNRERQLIVKVQARLRQHLAHENRLQLALASYSKEFDRESGRFVYVLQYPSGKRTVLGERKPFSLFDQDVPLPPDEWQLVSAGNATPRFFNPRRGVYSRLNDLLAAPVIQRWYRGKMWNGINNWSLRDLGKALRYHNGVQKPTNMTDHGQLENMKRYALQLHVLEHQYKAAYSVYEAALKISPDDPQTLACLATLLVISCRYPAIQSWQRAMALLHRVRDLVGHEIISTLHDVEQNFFRWALFLQPKNPHVIANYAVYLQCVHLDIDKADLLYRRALDLDPANDLIITNFQRLQSERAPGRTYAFAGPGTIAVAYSSVIRRCGSELQWREMEDPTALPPMPKRFFHNPRTGECTWDLPAEDQSLEVLPDSKENIAR</sequence>
<evidence type="ECO:0000256" key="1">
    <source>
        <dbReference type="SAM" id="MobiDB-lite"/>
    </source>
</evidence>
<evidence type="ECO:0000313" key="3">
    <source>
        <dbReference type="Proteomes" id="UP000694044"/>
    </source>
</evidence>
<dbReference type="OrthoDB" id="1924189at2759"/>